<proteinExistence type="predicted"/>
<organism evidence="1 2">
    <name type="scientific">Colletotrichum abscissum</name>
    <dbReference type="NCBI Taxonomy" id="1671311"/>
    <lineage>
        <taxon>Eukaryota</taxon>
        <taxon>Fungi</taxon>
        <taxon>Dikarya</taxon>
        <taxon>Ascomycota</taxon>
        <taxon>Pezizomycotina</taxon>
        <taxon>Sordariomycetes</taxon>
        <taxon>Hypocreomycetidae</taxon>
        <taxon>Glomerellales</taxon>
        <taxon>Glomerellaceae</taxon>
        <taxon>Colletotrichum</taxon>
        <taxon>Colletotrichum acutatum species complex</taxon>
    </lineage>
</organism>
<sequence length="110" mass="11734">MQQWLGEREAWAIEGHWRGTAAGASAPFSTLRTTAPEYTAGKRAGSQGLAASLGHGNVDSDINMAKYLHFLPTLRGTPGRRSTVVLVGQPDSGECPANGTSSWTSEWYAI</sequence>
<gene>
    <name evidence="1" type="ORF">CABS02_09418</name>
</gene>
<name>A0A9P9XC12_9PEZI</name>
<dbReference type="EMBL" id="SDAQ01000062">
    <property type="protein sequence ID" value="KAI3545298.1"/>
    <property type="molecule type" value="Genomic_DNA"/>
</dbReference>
<evidence type="ECO:0000313" key="1">
    <source>
        <dbReference type="EMBL" id="KAI3545298.1"/>
    </source>
</evidence>
<dbReference type="AlphaFoldDB" id="A0A9P9XC12"/>
<comment type="caution">
    <text evidence="1">The sequence shown here is derived from an EMBL/GenBank/DDBJ whole genome shotgun (WGS) entry which is preliminary data.</text>
</comment>
<protein>
    <submittedName>
        <fullName evidence="1">Uncharacterized protein</fullName>
    </submittedName>
</protein>
<keyword evidence="2" id="KW-1185">Reference proteome</keyword>
<reference evidence="1" key="1">
    <citation type="submission" date="2019-01" db="EMBL/GenBank/DDBJ databases">
        <title>Colletotrichum abscissum LGMF1257.</title>
        <authorList>
            <person name="Baroncelli R."/>
        </authorList>
    </citation>
    <scope>NUCLEOTIDE SEQUENCE</scope>
    <source>
        <strain evidence="1">Ca142</strain>
    </source>
</reference>
<dbReference type="OrthoDB" id="10390420at2759"/>
<evidence type="ECO:0000313" key="2">
    <source>
        <dbReference type="Proteomes" id="UP001056436"/>
    </source>
</evidence>
<accession>A0A9P9XC12</accession>
<dbReference type="Proteomes" id="UP001056436">
    <property type="component" value="Unassembled WGS sequence"/>
</dbReference>